<evidence type="ECO:0000313" key="1">
    <source>
        <dbReference type="EMBL" id="CBJ79866.1"/>
    </source>
</evidence>
<dbReference type="Proteomes" id="UP000002045">
    <property type="component" value="Chromosome"/>
</dbReference>
<dbReference type="HOGENOM" id="CLU_3259890_0_0_6"/>
<evidence type="ECO:0000313" key="2">
    <source>
        <dbReference type="Proteomes" id="UP000002045"/>
    </source>
</evidence>
<dbReference type="AlphaFoldDB" id="D3UWN1"/>
<proteinExistence type="predicted"/>
<reference evidence="1" key="1">
    <citation type="journal article" date="2011" name="PLoS ONE">
        <title>The entomopathogenic bacterial endosymbionts xenorhabdus and photorhabdus: convergent lifestyles from divergent genomes.</title>
        <authorList>
            <person name="Chaston J.M."/>
            <person name="Suen G."/>
            <person name="Tucker S.L."/>
            <person name="Andersen A.W."/>
            <person name="Bhasin A."/>
            <person name="Bode E."/>
            <person name="Bode H.B."/>
            <person name="Brachmann A.O."/>
            <person name="Cowles C.E."/>
            <person name="Cowles K.N."/>
            <person name="Darby C."/>
            <person name="de Leon L."/>
            <person name="Drace K."/>
            <person name="Du Z."/>
            <person name="Givaudan A."/>
            <person name="Herbert Tran E.E."/>
            <person name="Jewell K.A."/>
            <person name="Knack J.J."/>
            <person name="Krasomil-Osterfeld K.C."/>
            <person name="Kukor R."/>
            <person name="Lanois A."/>
            <person name="Latreille P."/>
            <person name="Leimgruber N.K."/>
            <person name="Lipke C.M."/>
            <person name="Liu R."/>
            <person name="Lu X."/>
            <person name="Martens E.C."/>
            <person name="Marri P.R."/>
            <person name="Medigue C."/>
            <person name="Menard M.L."/>
            <person name="Miller N.M."/>
            <person name="Morales-Soto N."/>
            <person name="Norton S."/>
            <person name="Ogier J.C."/>
            <person name="Orchard S.S."/>
            <person name="Park D."/>
            <person name="Park Y."/>
            <person name="Qurollo B.A."/>
            <person name="Sugar D.R."/>
            <person name="Richards G.R."/>
            <person name="Rouy Z."/>
            <person name="Slominski B."/>
            <person name="Slominski K."/>
            <person name="Snyder H."/>
            <person name="Tjaden B.C."/>
            <person name="van der Hoeven R."/>
            <person name="Welch R.D."/>
            <person name="Wheeler C."/>
            <person name="Xiang B."/>
            <person name="Barbazuk B."/>
            <person name="Gaudriault S."/>
            <person name="Goodner B."/>
            <person name="Slater S.C."/>
            <person name="Forst S."/>
            <person name="Goldman B.S."/>
            <person name="Goodrich-Blair H."/>
        </authorList>
    </citation>
    <scope>NUCLEOTIDE SEQUENCE [LARGE SCALE GENOMIC DNA]</scope>
    <source>
        <strain evidence="1">SS-2004</strain>
    </source>
</reference>
<dbReference type="KEGG" id="xbo:XBJ1_0725"/>
<dbReference type="EMBL" id="FN667741">
    <property type="protein sequence ID" value="CBJ79866.1"/>
    <property type="molecule type" value="Genomic_DNA"/>
</dbReference>
<gene>
    <name evidence="1" type="ordered locus">XBJ1_0725</name>
</gene>
<sequence length="42" mass="5035">MADEFDYLIPTVDLSNPELQKREQDYIVLLNRARSHIFDRIV</sequence>
<protein>
    <submittedName>
        <fullName evidence="1">Uncharacterized protein</fullName>
    </submittedName>
</protein>
<name>D3UWN1_XENBS</name>
<accession>D3UWN1</accession>
<dbReference type="STRING" id="406818.XBJ1_0725"/>
<organism evidence="1 2">
    <name type="scientific">Xenorhabdus bovienii (strain SS-2004)</name>
    <name type="common">Xenorhabdus nematophila subsp. bovienii</name>
    <dbReference type="NCBI Taxonomy" id="406818"/>
    <lineage>
        <taxon>Bacteria</taxon>
        <taxon>Pseudomonadati</taxon>
        <taxon>Pseudomonadota</taxon>
        <taxon>Gammaproteobacteria</taxon>
        <taxon>Enterobacterales</taxon>
        <taxon>Morganellaceae</taxon>
        <taxon>Xenorhabdus</taxon>
    </lineage>
</organism>